<dbReference type="EMBL" id="LXQA010144781">
    <property type="protein sequence ID" value="MCI25006.1"/>
    <property type="molecule type" value="Genomic_DNA"/>
</dbReference>
<protein>
    <submittedName>
        <fullName evidence="1">Uncharacterized protein</fullName>
    </submittedName>
</protein>
<organism evidence="1 2">
    <name type="scientific">Trifolium medium</name>
    <dbReference type="NCBI Taxonomy" id="97028"/>
    <lineage>
        <taxon>Eukaryota</taxon>
        <taxon>Viridiplantae</taxon>
        <taxon>Streptophyta</taxon>
        <taxon>Embryophyta</taxon>
        <taxon>Tracheophyta</taxon>
        <taxon>Spermatophyta</taxon>
        <taxon>Magnoliopsida</taxon>
        <taxon>eudicotyledons</taxon>
        <taxon>Gunneridae</taxon>
        <taxon>Pentapetalae</taxon>
        <taxon>rosids</taxon>
        <taxon>fabids</taxon>
        <taxon>Fabales</taxon>
        <taxon>Fabaceae</taxon>
        <taxon>Papilionoideae</taxon>
        <taxon>50 kb inversion clade</taxon>
        <taxon>NPAAA clade</taxon>
        <taxon>Hologalegina</taxon>
        <taxon>IRL clade</taxon>
        <taxon>Trifolieae</taxon>
        <taxon>Trifolium</taxon>
    </lineage>
</organism>
<proteinExistence type="predicted"/>
<sequence length="117" mass="13907">MKEEKLCPYLDMTDIKKENLWVRRWGRFQKVAVRSKIGVNKIEVKKPPRPNLKVKFRKVIDSSKPPAEVKWISIPREPEVERSTKKSFVKGDIPREWDICYTFHKEQQMHDEKSGGL</sequence>
<dbReference type="Proteomes" id="UP000265520">
    <property type="component" value="Unassembled WGS sequence"/>
</dbReference>
<feature type="non-terminal residue" evidence="1">
    <location>
        <position position="117"/>
    </location>
</feature>
<evidence type="ECO:0000313" key="2">
    <source>
        <dbReference type="Proteomes" id="UP000265520"/>
    </source>
</evidence>
<comment type="caution">
    <text evidence="1">The sequence shown here is derived from an EMBL/GenBank/DDBJ whole genome shotgun (WGS) entry which is preliminary data.</text>
</comment>
<keyword evidence="2" id="KW-1185">Reference proteome</keyword>
<reference evidence="1 2" key="1">
    <citation type="journal article" date="2018" name="Front. Plant Sci.">
        <title>Red Clover (Trifolium pratense) and Zigzag Clover (T. medium) - A Picture of Genomic Similarities and Differences.</title>
        <authorList>
            <person name="Dluhosova J."/>
            <person name="Istvanek J."/>
            <person name="Nedelnik J."/>
            <person name="Repkova J."/>
        </authorList>
    </citation>
    <scope>NUCLEOTIDE SEQUENCE [LARGE SCALE GENOMIC DNA]</scope>
    <source>
        <strain evidence="2">cv. 10/8</strain>
        <tissue evidence="1">Leaf</tissue>
    </source>
</reference>
<evidence type="ECO:0000313" key="1">
    <source>
        <dbReference type="EMBL" id="MCI25006.1"/>
    </source>
</evidence>
<accession>A0A392QN94</accession>
<name>A0A392QN94_9FABA</name>
<dbReference type="AlphaFoldDB" id="A0A392QN94"/>